<dbReference type="EMBL" id="FJOG01000002">
    <property type="protein sequence ID" value="CZR51813.1"/>
    <property type="molecule type" value="Genomic_DNA"/>
</dbReference>
<protein>
    <recommendedName>
        <fullName evidence="2">RBR-type E3 ubiquitin transferase</fullName>
        <ecNumber evidence="2">2.3.2.31</ecNumber>
    </recommendedName>
</protein>
<dbReference type="InterPro" id="IPR031127">
    <property type="entry name" value="E3_UB_ligase_RBR"/>
</dbReference>
<evidence type="ECO:0000256" key="6">
    <source>
        <dbReference type="ARBA" id="ARBA00022771"/>
    </source>
</evidence>
<dbReference type="PROSITE" id="PS51873">
    <property type="entry name" value="TRIAD"/>
    <property type="match status" value="1"/>
</dbReference>
<evidence type="ECO:0000259" key="9">
    <source>
        <dbReference type="PROSITE" id="PS51873"/>
    </source>
</evidence>
<dbReference type="InterPro" id="IPR013083">
    <property type="entry name" value="Znf_RING/FYVE/PHD"/>
</dbReference>
<dbReference type="Gene3D" id="1.20.120.1750">
    <property type="match status" value="1"/>
</dbReference>
<dbReference type="InterPro" id="IPR002867">
    <property type="entry name" value="IBR_dom"/>
</dbReference>
<comment type="catalytic activity">
    <reaction evidence="1">
        <text>[E2 ubiquitin-conjugating enzyme]-S-ubiquitinyl-L-cysteine + [acceptor protein]-L-lysine = [E2 ubiquitin-conjugating enzyme]-L-cysteine + [acceptor protein]-N(6)-ubiquitinyl-L-lysine.</text>
        <dbReference type="EC" id="2.3.2.31"/>
    </reaction>
</comment>
<gene>
    <name evidence="10" type="ORF">PAC_01690</name>
</gene>
<dbReference type="SMART" id="SM00647">
    <property type="entry name" value="IBR"/>
    <property type="match status" value="1"/>
</dbReference>
<keyword evidence="3" id="KW-0808">Transferase</keyword>
<dbReference type="Gene3D" id="3.30.40.10">
    <property type="entry name" value="Zinc/RING finger domain, C3HC4 (zinc finger)"/>
    <property type="match status" value="1"/>
</dbReference>
<dbReference type="CDD" id="cd20335">
    <property type="entry name" value="BRcat_RBR"/>
    <property type="match status" value="1"/>
</dbReference>
<evidence type="ECO:0000313" key="10">
    <source>
        <dbReference type="EMBL" id="CZR51813.1"/>
    </source>
</evidence>
<evidence type="ECO:0000313" key="11">
    <source>
        <dbReference type="Proteomes" id="UP000184330"/>
    </source>
</evidence>
<keyword evidence="7" id="KW-0833">Ubl conjugation pathway</keyword>
<dbReference type="OrthoDB" id="1431934at2759"/>
<feature type="domain" description="RING-type" evidence="9">
    <location>
        <begin position="85"/>
        <end position="304"/>
    </location>
</feature>
<dbReference type="GO" id="GO:0008270">
    <property type="term" value="F:zinc ion binding"/>
    <property type="evidence" value="ECO:0007669"/>
    <property type="project" value="UniProtKB-KW"/>
</dbReference>
<evidence type="ECO:0000256" key="5">
    <source>
        <dbReference type="ARBA" id="ARBA00022737"/>
    </source>
</evidence>
<dbReference type="SUPFAM" id="SSF57850">
    <property type="entry name" value="RING/U-box"/>
    <property type="match status" value="3"/>
</dbReference>
<keyword evidence="11" id="KW-1185">Reference proteome</keyword>
<dbReference type="Pfam" id="PF01485">
    <property type="entry name" value="IBR"/>
    <property type="match status" value="1"/>
</dbReference>
<reference evidence="10 11" key="1">
    <citation type="submission" date="2016-03" db="EMBL/GenBank/DDBJ databases">
        <authorList>
            <person name="Ploux O."/>
        </authorList>
    </citation>
    <scope>NUCLEOTIDE SEQUENCE [LARGE SCALE GENOMIC DNA]</scope>
    <source>
        <strain evidence="10 11">UAMH 11012</strain>
    </source>
</reference>
<dbReference type="Proteomes" id="UP000184330">
    <property type="component" value="Unassembled WGS sequence"/>
</dbReference>
<evidence type="ECO:0000256" key="1">
    <source>
        <dbReference type="ARBA" id="ARBA00001798"/>
    </source>
</evidence>
<evidence type="ECO:0000256" key="2">
    <source>
        <dbReference type="ARBA" id="ARBA00012251"/>
    </source>
</evidence>
<dbReference type="PANTHER" id="PTHR11685">
    <property type="entry name" value="RBR FAMILY RING FINGER AND IBR DOMAIN-CONTAINING"/>
    <property type="match status" value="1"/>
</dbReference>
<keyword evidence="4" id="KW-0479">Metal-binding</keyword>
<proteinExistence type="predicted"/>
<evidence type="ECO:0000256" key="8">
    <source>
        <dbReference type="ARBA" id="ARBA00022833"/>
    </source>
</evidence>
<accession>A0A1L7WGC2</accession>
<sequence length="304" mass="34188">MGTVKSKIKARDDTVFGQRFEDLEFETLKRILNIYYQKTGPDDSARDLFNRVKVLEGQLDDDDKRTIRQVLERGDTLTRQALKKGKPLCSICTNRFASPNVVISGGHRGCILRDYVTCKTCAETYITSYMSNTSWERIPCMFCGLALPQESIKQLISGDILEKYTTFLELNPIRNLPNFRWCQNPQCSQGQIHAKGSKQPKMTCRKCSFAACFNHQKPWHNNQTCEEYDKTTNPKDLKAEAASLKKIQKSAGICPHCAAPAFKHGGCGTVHCRCGYSYDWKAAIGKKSDGTLAMYEAGGVQVAR</sequence>
<keyword evidence="8" id="KW-0862">Zinc</keyword>
<name>A0A1L7WGC2_9HELO</name>
<organism evidence="10 11">
    <name type="scientific">Phialocephala subalpina</name>
    <dbReference type="NCBI Taxonomy" id="576137"/>
    <lineage>
        <taxon>Eukaryota</taxon>
        <taxon>Fungi</taxon>
        <taxon>Dikarya</taxon>
        <taxon>Ascomycota</taxon>
        <taxon>Pezizomycotina</taxon>
        <taxon>Leotiomycetes</taxon>
        <taxon>Helotiales</taxon>
        <taxon>Mollisiaceae</taxon>
        <taxon>Phialocephala</taxon>
        <taxon>Phialocephala fortinii species complex</taxon>
    </lineage>
</organism>
<dbReference type="InterPro" id="IPR044066">
    <property type="entry name" value="TRIAD_supradom"/>
</dbReference>
<dbReference type="GO" id="GO:0061630">
    <property type="term" value="F:ubiquitin protein ligase activity"/>
    <property type="evidence" value="ECO:0007669"/>
    <property type="project" value="UniProtKB-EC"/>
</dbReference>
<evidence type="ECO:0000256" key="4">
    <source>
        <dbReference type="ARBA" id="ARBA00022723"/>
    </source>
</evidence>
<keyword evidence="5" id="KW-0677">Repeat</keyword>
<evidence type="ECO:0000256" key="3">
    <source>
        <dbReference type="ARBA" id="ARBA00022679"/>
    </source>
</evidence>
<dbReference type="EC" id="2.3.2.31" evidence="2"/>
<keyword evidence="6" id="KW-0863">Zinc-finger</keyword>
<dbReference type="STRING" id="576137.A0A1L7WGC2"/>
<dbReference type="GO" id="GO:0016567">
    <property type="term" value="P:protein ubiquitination"/>
    <property type="evidence" value="ECO:0007669"/>
    <property type="project" value="InterPro"/>
</dbReference>
<dbReference type="AlphaFoldDB" id="A0A1L7WGC2"/>
<evidence type="ECO:0000256" key="7">
    <source>
        <dbReference type="ARBA" id="ARBA00022786"/>
    </source>
</evidence>